<keyword evidence="1" id="KW-0175">Coiled coil</keyword>
<evidence type="ECO:0000259" key="2">
    <source>
        <dbReference type="PROSITE" id="PS50943"/>
    </source>
</evidence>
<feature type="coiled-coil region" evidence="1">
    <location>
        <begin position="24"/>
        <end position="58"/>
    </location>
</feature>
<dbReference type="Gene3D" id="1.10.260.40">
    <property type="entry name" value="lambda repressor-like DNA-binding domains"/>
    <property type="match status" value="1"/>
</dbReference>
<dbReference type="CDD" id="cd00093">
    <property type="entry name" value="HTH_XRE"/>
    <property type="match status" value="1"/>
</dbReference>
<dbReference type="GO" id="GO:0003677">
    <property type="term" value="F:DNA binding"/>
    <property type="evidence" value="ECO:0007669"/>
    <property type="project" value="InterPro"/>
</dbReference>
<feature type="domain" description="HTH cro/C1-type" evidence="2">
    <location>
        <begin position="82"/>
        <end position="122"/>
    </location>
</feature>
<dbReference type="AlphaFoldDB" id="X1FF87"/>
<evidence type="ECO:0000256" key="1">
    <source>
        <dbReference type="SAM" id="Coils"/>
    </source>
</evidence>
<accession>X1FF87</accession>
<gene>
    <name evidence="3" type="ORF">S03H2_10048</name>
</gene>
<dbReference type="InterPro" id="IPR010982">
    <property type="entry name" value="Lambda_DNA-bd_dom_sf"/>
</dbReference>
<reference evidence="3" key="1">
    <citation type="journal article" date="2014" name="Front. Microbiol.">
        <title>High frequency of phylogenetically diverse reductive dehalogenase-homologous genes in deep subseafloor sedimentary metagenomes.</title>
        <authorList>
            <person name="Kawai M."/>
            <person name="Futagami T."/>
            <person name="Toyoda A."/>
            <person name="Takaki Y."/>
            <person name="Nishi S."/>
            <person name="Hori S."/>
            <person name="Arai W."/>
            <person name="Tsubouchi T."/>
            <person name="Morono Y."/>
            <person name="Uchiyama I."/>
            <person name="Ito T."/>
            <person name="Fujiyama A."/>
            <person name="Inagaki F."/>
            <person name="Takami H."/>
        </authorList>
    </citation>
    <scope>NUCLEOTIDE SEQUENCE</scope>
    <source>
        <strain evidence="3">Expedition CK06-06</strain>
    </source>
</reference>
<dbReference type="Pfam" id="PF13560">
    <property type="entry name" value="HTH_31"/>
    <property type="match status" value="1"/>
</dbReference>
<protein>
    <recommendedName>
        <fullName evidence="2">HTH cro/C1-type domain-containing protein</fullName>
    </recommendedName>
</protein>
<dbReference type="SUPFAM" id="SSF47413">
    <property type="entry name" value="lambda repressor-like DNA-binding domains"/>
    <property type="match status" value="1"/>
</dbReference>
<name>X1FF87_9ZZZZ</name>
<dbReference type="EMBL" id="BARU01005192">
    <property type="protein sequence ID" value="GAH28044.1"/>
    <property type="molecule type" value="Genomic_DNA"/>
</dbReference>
<dbReference type="PROSITE" id="PS50943">
    <property type="entry name" value="HTH_CROC1"/>
    <property type="match status" value="1"/>
</dbReference>
<dbReference type="InterPro" id="IPR001387">
    <property type="entry name" value="Cro/C1-type_HTH"/>
</dbReference>
<evidence type="ECO:0000313" key="3">
    <source>
        <dbReference type="EMBL" id="GAH28044.1"/>
    </source>
</evidence>
<sequence length="157" mass="17224">MANIGSLLKDEISRLSRREIRKAIAAIQRASAAYRRDIAALKRQVAALQKKSASFEKRADLSAKGKSTELPDRPVRFVAKGLRSLRSRLGLSAPQLALLLGVSEQSVYNWETKKATPRKEQLAGIIALRGVGKREAHERLAAVKSAQDAQAKKKRAA</sequence>
<comment type="caution">
    <text evidence="3">The sequence shown here is derived from an EMBL/GenBank/DDBJ whole genome shotgun (WGS) entry which is preliminary data.</text>
</comment>
<organism evidence="3">
    <name type="scientific">marine sediment metagenome</name>
    <dbReference type="NCBI Taxonomy" id="412755"/>
    <lineage>
        <taxon>unclassified sequences</taxon>
        <taxon>metagenomes</taxon>
        <taxon>ecological metagenomes</taxon>
    </lineage>
</organism>
<proteinExistence type="predicted"/>